<dbReference type="PANTHER" id="PTHR45436:SF5">
    <property type="entry name" value="SENSOR HISTIDINE KINASE TRCS"/>
    <property type="match status" value="1"/>
</dbReference>
<dbReference type="RefSeq" id="WP_187747148.1">
    <property type="nucleotide sequence ID" value="NZ_CP060828.1"/>
</dbReference>
<feature type="transmembrane region" description="Helical" evidence="12">
    <location>
        <begin position="160"/>
        <end position="182"/>
    </location>
</feature>
<dbReference type="Gene3D" id="1.10.287.130">
    <property type="match status" value="1"/>
</dbReference>
<dbReference type="Gene3D" id="6.10.340.10">
    <property type="match status" value="1"/>
</dbReference>
<dbReference type="PROSITE" id="PS50109">
    <property type="entry name" value="HIS_KIN"/>
    <property type="match status" value="1"/>
</dbReference>
<dbReference type="GO" id="GO:0005886">
    <property type="term" value="C:plasma membrane"/>
    <property type="evidence" value="ECO:0007669"/>
    <property type="project" value="UniProtKB-SubCell"/>
</dbReference>
<dbReference type="InterPro" id="IPR050428">
    <property type="entry name" value="TCS_sensor_his_kinase"/>
</dbReference>
<dbReference type="KEGG" id="sroi:IAG44_12160"/>
<gene>
    <name evidence="15" type="ORF">IAG44_12160</name>
</gene>
<dbReference type="SUPFAM" id="SSF55874">
    <property type="entry name" value="ATPase domain of HSP90 chaperone/DNA topoisomerase II/histidine kinase"/>
    <property type="match status" value="1"/>
</dbReference>
<dbReference type="SMART" id="SM00388">
    <property type="entry name" value="HisKA"/>
    <property type="match status" value="1"/>
</dbReference>
<evidence type="ECO:0000256" key="5">
    <source>
        <dbReference type="ARBA" id="ARBA00022679"/>
    </source>
</evidence>
<dbReference type="PRINTS" id="PR00344">
    <property type="entry name" value="BCTRLSENSOR"/>
</dbReference>
<comment type="catalytic activity">
    <reaction evidence="1">
        <text>ATP + protein L-histidine = ADP + protein N-phospho-L-histidine.</text>
        <dbReference type="EC" id="2.7.13.3"/>
    </reaction>
</comment>
<dbReference type="Pfam" id="PF00512">
    <property type="entry name" value="HisKA"/>
    <property type="match status" value="1"/>
</dbReference>
<dbReference type="EC" id="2.7.13.3" evidence="3"/>
<accession>A0A7H0IBG3</accession>
<evidence type="ECO:0000256" key="10">
    <source>
        <dbReference type="ARBA" id="ARBA00023136"/>
    </source>
</evidence>
<keyword evidence="10 12" id="KW-0472">Membrane</keyword>
<evidence type="ECO:0000256" key="11">
    <source>
        <dbReference type="SAM" id="MobiDB-lite"/>
    </source>
</evidence>
<protein>
    <recommendedName>
        <fullName evidence="3">histidine kinase</fullName>
        <ecNumber evidence="3">2.7.13.3</ecNumber>
    </recommendedName>
</protein>
<feature type="compositionally biased region" description="Basic and acidic residues" evidence="11">
    <location>
        <begin position="440"/>
        <end position="449"/>
    </location>
</feature>
<evidence type="ECO:0000256" key="2">
    <source>
        <dbReference type="ARBA" id="ARBA00004236"/>
    </source>
</evidence>
<dbReference type="FunFam" id="1.10.287.130:FF:000009">
    <property type="entry name" value="Two-component sensor histidine kinase"/>
    <property type="match status" value="1"/>
</dbReference>
<dbReference type="Pfam" id="PF02518">
    <property type="entry name" value="HATPase_c"/>
    <property type="match status" value="1"/>
</dbReference>
<dbReference type="CDD" id="cd00075">
    <property type="entry name" value="HATPase"/>
    <property type="match status" value="1"/>
</dbReference>
<evidence type="ECO:0000256" key="7">
    <source>
        <dbReference type="ARBA" id="ARBA00022777"/>
    </source>
</evidence>
<dbReference type="InterPro" id="IPR036890">
    <property type="entry name" value="HATPase_C_sf"/>
</dbReference>
<evidence type="ECO:0000256" key="3">
    <source>
        <dbReference type="ARBA" id="ARBA00012438"/>
    </source>
</evidence>
<evidence type="ECO:0000259" key="14">
    <source>
        <dbReference type="PROSITE" id="PS50885"/>
    </source>
</evidence>
<sequence length="465" mass="48722">MRPRSVRARTTLAATLVVAVALAAAGAVVVLSLWTSLRGQADDEAQNTARTVATRLAAGTAYAKLDLDDDVPILVQTADGATVARSDELGYVTSVFGAPEDDVDAGEIGDVDYSTGTATLDGDTEDYRFASLAVGTADRGTLTVHAGASLSAEQSAVRTALTVLLIVLPLLLAVVAAVTWLVTRRALRPVEGIRREMAAITASQDLARRVPEPDARDEVARLARTTNETLAALEASVERQRRFVADASHELRSPIASLRTQLEVAAAHPELLDLDGAVEDTVRLQHLAADLLLLARLDAGEKPRSAPVDLAALARETAAGRAGVRVEAPPGVEVAGSRGQLARVLANLLDNAARHTRTSVEVTVRRSGAEAVLTVADDGPGVPVAERERIFERFVRLDDARGRDDGGAGLGLAIARDIAVRHGGSLTAGEGPKGGAAFELRLRRPETRRGPGSRGGAWRPGPAPC</sequence>
<dbReference type="Pfam" id="PF00672">
    <property type="entry name" value="HAMP"/>
    <property type="match status" value="1"/>
</dbReference>
<feature type="region of interest" description="Disordered" evidence="11">
    <location>
        <begin position="425"/>
        <end position="465"/>
    </location>
</feature>
<evidence type="ECO:0000256" key="1">
    <source>
        <dbReference type="ARBA" id="ARBA00000085"/>
    </source>
</evidence>
<keyword evidence="5" id="KW-0808">Transferase</keyword>
<feature type="domain" description="Histidine kinase" evidence="13">
    <location>
        <begin position="246"/>
        <end position="446"/>
    </location>
</feature>
<dbReference type="AlphaFoldDB" id="A0A7H0IBG3"/>
<dbReference type="Proteomes" id="UP000516052">
    <property type="component" value="Chromosome"/>
</dbReference>
<dbReference type="Gene3D" id="3.30.565.10">
    <property type="entry name" value="Histidine kinase-like ATPase, C-terminal domain"/>
    <property type="match status" value="1"/>
</dbReference>
<dbReference type="CDD" id="cd06225">
    <property type="entry name" value="HAMP"/>
    <property type="match status" value="1"/>
</dbReference>
<name>A0A7H0IBG3_9ACTN</name>
<dbReference type="CDD" id="cd00082">
    <property type="entry name" value="HisKA"/>
    <property type="match status" value="1"/>
</dbReference>
<dbReference type="SUPFAM" id="SSF47384">
    <property type="entry name" value="Homodimeric domain of signal transducing histidine kinase"/>
    <property type="match status" value="1"/>
</dbReference>
<dbReference type="InterPro" id="IPR003660">
    <property type="entry name" value="HAMP_dom"/>
</dbReference>
<feature type="domain" description="HAMP" evidence="14">
    <location>
        <begin position="184"/>
        <end position="238"/>
    </location>
</feature>
<evidence type="ECO:0000256" key="4">
    <source>
        <dbReference type="ARBA" id="ARBA00022553"/>
    </source>
</evidence>
<keyword evidence="16" id="KW-1185">Reference proteome</keyword>
<dbReference type="GO" id="GO:0000155">
    <property type="term" value="F:phosphorelay sensor kinase activity"/>
    <property type="evidence" value="ECO:0007669"/>
    <property type="project" value="InterPro"/>
</dbReference>
<keyword evidence="9" id="KW-0902">Two-component regulatory system</keyword>
<evidence type="ECO:0000313" key="16">
    <source>
        <dbReference type="Proteomes" id="UP000516052"/>
    </source>
</evidence>
<reference evidence="15 16" key="1">
    <citation type="submission" date="2020-08" db="EMBL/GenBank/DDBJ databases">
        <title>A novel species.</title>
        <authorList>
            <person name="Gao J."/>
        </authorList>
    </citation>
    <scope>NUCLEOTIDE SEQUENCE [LARGE SCALE GENOMIC DNA]</scope>
    <source>
        <strain evidence="15 16">CRXT-G-22</strain>
    </source>
</reference>
<dbReference type="InterPro" id="IPR003594">
    <property type="entry name" value="HATPase_dom"/>
</dbReference>
<evidence type="ECO:0000313" key="15">
    <source>
        <dbReference type="EMBL" id="QNP70129.1"/>
    </source>
</evidence>
<dbReference type="InterPro" id="IPR005467">
    <property type="entry name" value="His_kinase_dom"/>
</dbReference>
<keyword evidence="7 15" id="KW-0418">Kinase</keyword>
<keyword evidence="8 12" id="KW-1133">Transmembrane helix</keyword>
<dbReference type="SMART" id="SM00304">
    <property type="entry name" value="HAMP"/>
    <property type="match status" value="1"/>
</dbReference>
<keyword evidence="4" id="KW-0597">Phosphoprotein</keyword>
<evidence type="ECO:0000259" key="13">
    <source>
        <dbReference type="PROSITE" id="PS50109"/>
    </source>
</evidence>
<evidence type="ECO:0000256" key="12">
    <source>
        <dbReference type="SAM" id="Phobius"/>
    </source>
</evidence>
<dbReference type="InterPro" id="IPR004358">
    <property type="entry name" value="Sig_transdc_His_kin-like_C"/>
</dbReference>
<proteinExistence type="predicted"/>
<evidence type="ECO:0000256" key="6">
    <source>
        <dbReference type="ARBA" id="ARBA00022692"/>
    </source>
</evidence>
<dbReference type="EMBL" id="CP060828">
    <property type="protein sequence ID" value="QNP70129.1"/>
    <property type="molecule type" value="Genomic_DNA"/>
</dbReference>
<dbReference type="InterPro" id="IPR036097">
    <property type="entry name" value="HisK_dim/P_sf"/>
</dbReference>
<keyword evidence="6 12" id="KW-0812">Transmembrane</keyword>
<evidence type="ECO:0000256" key="9">
    <source>
        <dbReference type="ARBA" id="ARBA00023012"/>
    </source>
</evidence>
<comment type="subcellular location">
    <subcellularLocation>
        <location evidence="2">Cell membrane</location>
    </subcellularLocation>
</comment>
<dbReference type="PANTHER" id="PTHR45436">
    <property type="entry name" value="SENSOR HISTIDINE KINASE YKOH"/>
    <property type="match status" value="1"/>
</dbReference>
<dbReference type="PROSITE" id="PS50885">
    <property type="entry name" value="HAMP"/>
    <property type="match status" value="1"/>
</dbReference>
<dbReference type="SMART" id="SM00387">
    <property type="entry name" value="HATPase_c"/>
    <property type="match status" value="1"/>
</dbReference>
<dbReference type="InterPro" id="IPR003661">
    <property type="entry name" value="HisK_dim/P_dom"/>
</dbReference>
<evidence type="ECO:0000256" key="8">
    <source>
        <dbReference type="ARBA" id="ARBA00022989"/>
    </source>
</evidence>
<organism evidence="15 16">
    <name type="scientific">Streptomyces roseirectus</name>
    <dbReference type="NCBI Taxonomy" id="2768066"/>
    <lineage>
        <taxon>Bacteria</taxon>
        <taxon>Bacillati</taxon>
        <taxon>Actinomycetota</taxon>
        <taxon>Actinomycetes</taxon>
        <taxon>Kitasatosporales</taxon>
        <taxon>Streptomycetaceae</taxon>
        <taxon>Streptomyces</taxon>
    </lineage>
</organism>